<accession>A0A1B7YQJ6</accession>
<evidence type="ECO:0000313" key="2">
    <source>
        <dbReference type="Proteomes" id="UP000092177"/>
    </source>
</evidence>
<dbReference type="Proteomes" id="UP000092177">
    <property type="component" value="Chromosome 2"/>
</dbReference>
<comment type="caution">
    <text evidence="1">The sequence shown here is derived from an EMBL/GenBank/DDBJ whole genome shotgun (WGS) entry which is preliminary data.</text>
</comment>
<organism evidence="1 2">
    <name type="scientific">Colletotrichum higginsianum (strain IMI 349063)</name>
    <name type="common">Crucifer anthracnose fungus</name>
    <dbReference type="NCBI Taxonomy" id="759273"/>
    <lineage>
        <taxon>Eukaryota</taxon>
        <taxon>Fungi</taxon>
        <taxon>Dikarya</taxon>
        <taxon>Ascomycota</taxon>
        <taxon>Pezizomycotina</taxon>
        <taxon>Sordariomycetes</taxon>
        <taxon>Hypocreomycetidae</taxon>
        <taxon>Glomerellales</taxon>
        <taxon>Glomerellaceae</taxon>
        <taxon>Colletotrichum</taxon>
        <taxon>Colletotrichum destructivum species complex</taxon>
    </lineage>
</organism>
<sequence>MLQGMLANWVATHHTGSIKDVFHKGRAHEKEPDTVEEAVLQTLINLPEPPMMSEIHGVVTDARLKAYDNAIRMEREDSGKKHDDFVVFSDALESSVLHLQPRACNTSLSVSSFRQL</sequence>
<name>A0A1B7YQJ6_COLHI</name>
<proteinExistence type="predicted"/>
<dbReference type="EMBL" id="LTAN01000002">
    <property type="protein sequence ID" value="OBR14283.1"/>
    <property type="molecule type" value="Genomic_DNA"/>
</dbReference>
<gene>
    <name evidence="1" type="ORF">CH63R_03009</name>
</gene>
<protein>
    <submittedName>
        <fullName evidence="1">Uncharacterized protein</fullName>
    </submittedName>
</protein>
<dbReference type="KEGG" id="chig:CH63R_03009"/>
<dbReference type="GeneID" id="28862091"/>
<dbReference type="VEuPathDB" id="FungiDB:CH63R_03009"/>
<reference evidence="2" key="1">
    <citation type="journal article" date="2017" name="BMC Genomics">
        <title>Gapless genome assembly of Colletotrichum higginsianum reveals chromosome structure and association of transposable elements with secondary metabolite gene clusters.</title>
        <authorList>
            <person name="Dallery J.-F."/>
            <person name="Lapalu N."/>
            <person name="Zampounis A."/>
            <person name="Pigne S."/>
            <person name="Luyten I."/>
            <person name="Amselem J."/>
            <person name="Wittenberg A.H.J."/>
            <person name="Zhou S."/>
            <person name="de Queiroz M.V."/>
            <person name="Robin G.P."/>
            <person name="Auger A."/>
            <person name="Hainaut M."/>
            <person name="Henrissat B."/>
            <person name="Kim K.-T."/>
            <person name="Lee Y.-H."/>
            <person name="Lespinet O."/>
            <person name="Schwartz D.C."/>
            <person name="Thon M.R."/>
            <person name="O'Connell R.J."/>
        </authorList>
    </citation>
    <scope>NUCLEOTIDE SEQUENCE [LARGE SCALE GENOMIC DNA]</scope>
    <source>
        <strain evidence="2">IMI 349063</strain>
    </source>
</reference>
<keyword evidence="2" id="KW-1185">Reference proteome</keyword>
<dbReference type="RefSeq" id="XP_018162800.1">
    <property type="nucleotide sequence ID" value="XM_018297984.1"/>
</dbReference>
<dbReference type="AlphaFoldDB" id="A0A1B7YQJ6"/>
<evidence type="ECO:0000313" key="1">
    <source>
        <dbReference type="EMBL" id="OBR14283.1"/>
    </source>
</evidence>